<organism evidence="2 3">
    <name type="scientific">Rhodopirellula baltica SWK14</name>
    <dbReference type="NCBI Taxonomy" id="993516"/>
    <lineage>
        <taxon>Bacteria</taxon>
        <taxon>Pseudomonadati</taxon>
        <taxon>Planctomycetota</taxon>
        <taxon>Planctomycetia</taxon>
        <taxon>Pirellulales</taxon>
        <taxon>Pirellulaceae</taxon>
        <taxon>Rhodopirellula</taxon>
    </lineage>
</organism>
<name>L7CA19_RHOBT</name>
<comment type="caution">
    <text evidence="2">The sequence shown here is derived from an EMBL/GenBank/DDBJ whole genome shotgun (WGS) entry which is preliminary data.</text>
</comment>
<reference evidence="2 3" key="1">
    <citation type="journal article" date="2013" name="Mar. Genomics">
        <title>Expression of sulfatases in Rhodopirellula baltica and the diversity of sulfatases in the genus Rhodopirellula.</title>
        <authorList>
            <person name="Wegner C.E."/>
            <person name="Richter-Heitmann T."/>
            <person name="Klindworth A."/>
            <person name="Klockow C."/>
            <person name="Richter M."/>
            <person name="Achstetter T."/>
            <person name="Glockner F.O."/>
            <person name="Harder J."/>
        </authorList>
    </citation>
    <scope>NUCLEOTIDE SEQUENCE [LARGE SCALE GENOMIC DNA]</scope>
    <source>
        <strain evidence="2 3">SWK14</strain>
    </source>
</reference>
<protein>
    <submittedName>
        <fullName evidence="2">Uncharacterized protein</fullName>
    </submittedName>
</protein>
<proteinExistence type="predicted"/>
<dbReference type="Proteomes" id="UP000010959">
    <property type="component" value="Unassembled WGS sequence"/>
</dbReference>
<feature type="compositionally biased region" description="Polar residues" evidence="1">
    <location>
        <begin position="28"/>
        <end position="41"/>
    </location>
</feature>
<dbReference type="EMBL" id="AMWG01000135">
    <property type="protein sequence ID" value="ELP31019.1"/>
    <property type="molecule type" value="Genomic_DNA"/>
</dbReference>
<dbReference type="PATRIC" id="fig|993516.3.peg.5358"/>
<accession>L7CA19</accession>
<gene>
    <name evidence="2" type="ORF">RBSWK_05018</name>
</gene>
<evidence type="ECO:0000256" key="1">
    <source>
        <dbReference type="SAM" id="MobiDB-lite"/>
    </source>
</evidence>
<sequence>MSSSPTSRSPAPSLQLFWERANDHRKVGSSTTSKASKNWTWANADHAGRIPRPL</sequence>
<dbReference type="AlphaFoldDB" id="L7CA19"/>
<feature type="region of interest" description="Disordered" evidence="1">
    <location>
        <begin position="23"/>
        <end position="54"/>
    </location>
</feature>
<evidence type="ECO:0000313" key="3">
    <source>
        <dbReference type="Proteomes" id="UP000010959"/>
    </source>
</evidence>
<evidence type="ECO:0000313" key="2">
    <source>
        <dbReference type="EMBL" id="ELP31019.1"/>
    </source>
</evidence>